<evidence type="ECO:0008006" key="6">
    <source>
        <dbReference type="Google" id="ProtNLM"/>
    </source>
</evidence>
<reference evidence="5" key="2">
    <citation type="submission" date="2013-07" db="EMBL/GenBank/DDBJ databases">
        <authorList>
            <person name="Morais-Silva F.O."/>
            <person name="Rezende A.M."/>
            <person name="Pimentel C."/>
            <person name="Resende D.M."/>
            <person name="Santos C.I."/>
            <person name="Clemente C."/>
            <person name="de Oliveira L.M."/>
            <person name="da Silva S.M."/>
            <person name="Costa D.A."/>
            <person name="Varela-Raposo A."/>
            <person name="Horacio E.C.A."/>
            <person name="Matos M."/>
            <person name="Flores O."/>
            <person name="Ruiz J.C."/>
            <person name="Rodrigues-Pousada C."/>
        </authorList>
    </citation>
    <scope>NUCLEOTIDE SEQUENCE [LARGE SCALE GENOMIC DNA]</scope>
    <source>
        <strain evidence="5">ATCC 19364 / DSM 1382 / NCIMB 9332 / VKM B-1759</strain>
        <plasmid evidence="5">Plasmid</plasmid>
    </source>
</reference>
<dbReference type="PANTHER" id="PTHR38730">
    <property type="entry name" value="SLL7028 PROTEIN"/>
    <property type="match status" value="1"/>
</dbReference>
<dbReference type="EMBL" id="CP006586">
    <property type="protein sequence ID" value="AGW15280.1"/>
    <property type="molecule type" value="Genomic_DNA"/>
</dbReference>
<dbReference type="AlphaFoldDB" id="T2GFC6"/>
<organism evidence="4 5">
    <name type="scientific">Megalodesulfovibrio gigas (strain ATCC 19364 / DSM 1382 / NCIMB 9332 / VKM B-1759)</name>
    <name type="common">Desulfovibrio gigas</name>
    <dbReference type="NCBI Taxonomy" id="1121448"/>
    <lineage>
        <taxon>Bacteria</taxon>
        <taxon>Pseudomonadati</taxon>
        <taxon>Thermodesulfobacteriota</taxon>
        <taxon>Desulfovibrionia</taxon>
        <taxon>Desulfovibrionales</taxon>
        <taxon>Desulfovibrionaceae</taxon>
        <taxon>Megalodesulfovibrio</taxon>
    </lineage>
</organism>
<proteinExistence type="predicted"/>
<dbReference type="InterPro" id="IPR036465">
    <property type="entry name" value="vWFA_dom_sf"/>
</dbReference>
<feature type="compositionally biased region" description="Acidic residues" evidence="1">
    <location>
        <begin position="196"/>
        <end position="209"/>
    </location>
</feature>
<dbReference type="Pfam" id="PF13203">
    <property type="entry name" value="DUF2201_N"/>
    <property type="match status" value="1"/>
</dbReference>
<dbReference type="Proteomes" id="UP000016587">
    <property type="component" value="Plasmid unnamed"/>
</dbReference>
<keyword evidence="5" id="KW-1185">Reference proteome</keyword>
<feature type="compositionally biased region" description="Low complexity" evidence="1">
    <location>
        <begin position="158"/>
        <end position="168"/>
    </location>
</feature>
<evidence type="ECO:0000259" key="3">
    <source>
        <dbReference type="Pfam" id="PF13203"/>
    </source>
</evidence>
<dbReference type="InterPro" id="IPR025154">
    <property type="entry name" value="Put_metallopeptidase_dom"/>
</dbReference>
<dbReference type="SUPFAM" id="SSF53300">
    <property type="entry name" value="vWA-like"/>
    <property type="match status" value="1"/>
</dbReference>
<dbReference type="PATRIC" id="fig|1121448.10.peg.3565"/>
<dbReference type="KEGG" id="dgg:DGI_4069"/>
<dbReference type="OrthoDB" id="9761650at2"/>
<evidence type="ECO:0000313" key="4">
    <source>
        <dbReference type="EMBL" id="AGW15280.1"/>
    </source>
</evidence>
<evidence type="ECO:0000313" key="5">
    <source>
        <dbReference type="Proteomes" id="UP000016587"/>
    </source>
</evidence>
<dbReference type="RefSeq" id="WP_021758474.1">
    <property type="nucleotide sequence ID" value="NC_022436.1"/>
</dbReference>
<feature type="domain" description="Putative metallopeptidase" evidence="3">
    <location>
        <begin position="9"/>
        <end position="309"/>
    </location>
</feature>
<dbReference type="InterPro" id="IPR018698">
    <property type="entry name" value="VWA-like_dom"/>
</dbReference>
<name>T2GFC6_MEGG1</name>
<dbReference type="HOGENOM" id="CLU_038906_1_0_7"/>
<protein>
    <recommendedName>
        <fullName evidence="6">Metallopeptidase domain-containing protein</fullName>
    </recommendedName>
</protein>
<feature type="region of interest" description="Disordered" evidence="1">
    <location>
        <begin position="137"/>
        <end position="233"/>
    </location>
</feature>
<sequence>MHEPARLKMLQARSALVLEHPFFAALALRLELREDAACRTAWADGRTLGYNPQYIEALPLEKVKGLQAHEVLHLACCHHTRRAGRDKTLWNKACDHAINHVLLDAGLQLPTGFLDDPAHRGKSAEAIYAVLADHDEERKGGAVGGPPQEIRPEEDMEAGSSGAEGPEGLDTAGESDPGGEEAESPPQRTDDGAGSDGEDEDGQDGDSDDPGLSGEVRDAEAVNDGMDGGDPRQLEEDSWRVAAAQALHKAQEAGQLPGSLERLILDGHAPAVSWRELLRRFLAQAARNDFSWIRPNRRHLHAGLYLPGLESEDLAEVAVAVDVSGSITQPELDAFAAELSAILEEFDSAITVFTCDAWLTSQERLARWDLPLQFQARGGGGTDFRPPFARLEEDGINPACFIYFTDLACNCFPQEPAYPVLWVTPVLNPSPPPFGELVVMEEC</sequence>
<accession>T2GFC6</accession>
<keyword evidence="4" id="KW-0614">Plasmid</keyword>
<reference evidence="4 5" key="1">
    <citation type="journal article" date="2013" name="J. Bacteriol.">
        <title>Roles of HynAB and Ech, the only two hydrogenases found in the model sulfate reducer Desulfovibrio gigas.</title>
        <authorList>
            <person name="Morais-Silva F.O."/>
            <person name="Santos C.I."/>
            <person name="Rodrigues R."/>
            <person name="Pereira I.A."/>
            <person name="Rodrigues-Pousada C."/>
        </authorList>
    </citation>
    <scope>NUCLEOTIDE SEQUENCE [LARGE SCALE GENOMIC DNA]</scope>
    <source>
        <strain evidence="5">ATCC 19364 / DSM 1382 / NCIMB 9332 / VKM B-1759</strain>
        <plasmid evidence="5">Plasmid</plasmid>
    </source>
</reference>
<evidence type="ECO:0000256" key="1">
    <source>
        <dbReference type="SAM" id="MobiDB-lite"/>
    </source>
</evidence>
<evidence type="ECO:0000259" key="2">
    <source>
        <dbReference type="Pfam" id="PF09967"/>
    </source>
</evidence>
<dbReference type="PANTHER" id="PTHR38730:SF1">
    <property type="entry name" value="SLL7028 PROTEIN"/>
    <property type="match status" value="1"/>
</dbReference>
<geneLocation type="plasmid" evidence="5"/>
<dbReference type="eggNOG" id="COG3864">
    <property type="taxonomic scope" value="Bacteria"/>
</dbReference>
<dbReference type="Pfam" id="PF09967">
    <property type="entry name" value="DUF2201"/>
    <property type="match status" value="1"/>
</dbReference>
<feature type="domain" description="VWA-like" evidence="2">
    <location>
        <begin position="317"/>
        <end position="441"/>
    </location>
</feature>
<gene>
    <name evidence="4" type="ORF">DGI_4069</name>
</gene>